<evidence type="ECO:0000256" key="1">
    <source>
        <dbReference type="SAM" id="MobiDB-lite"/>
    </source>
</evidence>
<gene>
    <name evidence="2" type="ORF">N7515_000150</name>
</gene>
<dbReference type="EMBL" id="JAPQKL010000001">
    <property type="protein sequence ID" value="KAJ5145586.1"/>
    <property type="molecule type" value="Genomic_DNA"/>
</dbReference>
<keyword evidence="3" id="KW-1185">Reference proteome</keyword>
<dbReference type="GeneID" id="81400064"/>
<comment type="caution">
    <text evidence="2">The sequence shown here is derived from an EMBL/GenBank/DDBJ whole genome shotgun (WGS) entry which is preliminary data.</text>
</comment>
<dbReference type="Proteomes" id="UP001149079">
    <property type="component" value="Unassembled WGS sequence"/>
</dbReference>
<evidence type="ECO:0000313" key="3">
    <source>
        <dbReference type="Proteomes" id="UP001149079"/>
    </source>
</evidence>
<proteinExistence type="predicted"/>
<accession>A0A9W9LB68</accession>
<name>A0A9W9LB68_9EURO</name>
<evidence type="ECO:0000313" key="2">
    <source>
        <dbReference type="EMBL" id="KAJ5145586.1"/>
    </source>
</evidence>
<feature type="compositionally biased region" description="Low complexity" evidence="1">
    <location>
        <begin position="95"/>
        <end position="104"/>
    </location>
</feature>
<protein>
    <submittedName>
        <fullName evidence="2">Uncharacterized protein</fullName>
    </submittedName>
</protein>
<reference evidence="2" key="2">
    <citation type="journal article" date="2023" name="IMA Fungus">
        <title>Comparative genomic study of the Penicillium genus elucidates a diverse pangenome and 15 lateral gene transfer events.</title>
        <authorList>
            <person name="Petersen C."/>
            <person name="Sorensen T."/>
            <person name="Nielsen M.R."/>
            <person name="Sondergaard T.E."/>
            <person name="Sorensen J.L."/>
            <person name="Fitzpatrick D.A."/>
            <person name="Frisvad J.C."/>
            <person name="Nielsen K.L."/>
        </authorList>
    </citation>
    <scope>NUCLEOTIDE SEQUENCE</scope>
    <source>
        <strain evidence="2">IBT 22155</strain>
    </source>
</reference>
<sequence length="128" mass="13767">MENLARVIIGVALEVAQILQRRKLASLASCACASSNASRFNTTTPATAIVNPAEGILNPAEDIELPHLSASFTLGNQAGHIWDLRPEIEALQGQVAQLQAQGRQTGAVPNSDRQPRAPENPYETGEWR</sequence>
<reference evidence="2" key="1">
    <citation type="submission" date="2022-11" db="EMBL/GenBank/DDBJ databases">
        <authorList>
            <person name="Petersen C."/>
        </authorList>
    </citation>
    <scope>NUCLEOTIDE SEQUENCE</scope>
    <source>
        <strain evidence="2">IBT 22155</strain>
    </source>
</reference>
<feature type="region of interest" description="Disordered" evidence="1">
    <location>
        <begin position="95"/>
        <end position="128"/>
    </location>
</feature>
<dbReference type="RefSeq" id="XP_056526060.1">
    <property type="nucleotide sequence ID" value="XM_056660894.1"/>
</dbReference>
<organism evidence="2 3">
    <name type="scientific">Penicillium bovifimosum</name>
    <dbReference type="NCBI Taxonomy" id="126998"/>
    <lineage>
        <taxon>Eukaryota</taxon>
        <taxon>Fungi</taxon>
        <taxon>Dikarya</taxon>
        <taxon>Ascomycota</taxon>
        <taxon>Pezizomycotina</taxon>
        <taxon>Eurotiomycetes</taxon>
        <taxon>Eurotiomycetidae</taxon>
        <taxon>Eurotiales</taxon>
        <taxon>Aspergillaceae</taxon>
        <taxon>Penicillium</taxon>
    </lineage>
</organism>
<dbReference type="AlphaFoldDB" id="A0A9W9LB68"/>